<keyword evidence="3" id="KW-1185">Reference proteome</keyword>
<accession>D5BNL4</accession>
<dbReference type="EMBL" id="CP001751">
    <property type="protein sequence ID" value="ADE38281.1"/>
    <property type="molecule type" value="Genomic_DNA"/>
</dbReference>
<feature type="transmembrane region" description="Helical" evidence="1">
    <location>
        <begin position="40"/>
        <end position="62"/>
    </location>
</feature>
<gene>
    <name evidence="2" type="ordered locus">SAR116_0038</name>
</gene>
<sequence>MQEHHRTMVSRAAYGKLTGFILGLLGMIIIIYMLPTLGWGIRFGTLFYAINLGLLVGILSVDIRHPVFPVEFKWWVMGPLMGGWIMFTLMLFIGDAYEKILSQSETVLASFSSPLWMILDGAICGLIISLVVHRKVKE</sequence>
<dbReference type="Proteomes" id="UP000007460">
    <property type="component" value="Chromosome"/>
</dbReference>
<proteinExistence type="predicted"/>
<protein>
    <submittedName>
        <fullName evidence="2">Uncharacterized protein</fullName>
    </submittedName>
</protein>
<feature type="transmembrane region" description="Helical" evidence="1">
    <location>
        <begin position="74"/>
        <end position="94"/>
    </location>
</feature>
<dbReference type="AlphaFoldDB" id="D5BNL4"/>
<reference evidence="2 3" key="1">
    <citation type="journal article" date="2010" name="J. Bacteriol.">
        <title>Complete genome sequence of "Candidatus Puniceispirillum marinum" IMCC1322, a representative of the SAR116 clade in the Alphaproteobacteria.</title>
        <authorList>
            <person name="Oh H.M."/>
            <person name="Kwon K.K."/>
            <person name="Kang I."/>
            <person name="Kang S.G."/>
            <person name="Lee J.H."/>
            <person name="Kim S.J."/>
            <person name="Cho J.C."/>
        </authorList>
    </citation>
    <scope>NUCLEOTIDE SEQUENCE [LARGE SCALE GENOMIC DNA]</scope>
    <source>
        <strain evidence="2 3">IMCC1322</strain>
    </source>
</reference>
<dbReference type="RefSeq" id="WP_013044911.1">
    <property type="nucleotide sequence ID" value="NC_014010.1"/>
</dbReference>
<feature type="transmembrane region" description="Helical" evidence="1">
    <location>
        <begin position="114"/>
        <end position="132"/>
    </location>
</feature>
<keyword evidence="1" id="KW-0472">Membrane</keyword>
<dbReference type="HOGENOM" id="CLU_1853558_0_0_5"/>
<evidence type="ECO:0000256" key="1">
    <source>
        <dbReference type="SAM" id="Phobius"/>
    </source>
</evidence>
<dbReference type="OrthoDB" id="6263677at2"/>
<feature type="transmembrane region" description="Helical" evidence="1">
    <location>
        <begin position="12"/>
        <end position="34"/>
    </location>
</feature>
<dbReference type="STRING" id="488538.SAR116_0038"/>
<keyword evidence="1" id="KW-0812">Transmembrane</keyword>
<evidence type="ECO:0000313" key="2">
    <source>
        <dbReference type="EMBL" id="ADE38281.1"/>
    </source>
</evidence>
<keyword evidence="1" id="KW-1133">Transmembrane helix</keyword>
<evidence type="ECO:0000313" key="3">
    <source>
        <dbReference type="Proteomes" id="UP000007460"/>
    </source>
</evidence>
<dbReference type="KEGG" id="apb:SAR116_0038"/>
<dbReference type="eggNOG" id="ENOG5030Z4Z">
    <property type="taxonomic scope" value="Bacteria"/>
</dbReference>
<organism evidence="2 3">
    <name type="scientific">Puniceispirillum marinum (strain IMCC1322)</name>
    <dbReference type="NCBI Taxonomy" id="488538"/>
    <lineage>
        <taxon>Bacteria</taxon>
        <taxon>Pseudomonadati</taxon>
        <taxon>Pseudomonadota</taxon>
        <taxon>Alphaproteobacteria</taxon>
        <taxon>Candidatus Puniceispirillales</taxon>
        <taxon>Candidatus Puniceispirillaceae</taxon>
        <taxon>Candidatus Puniceispirillum</taxon>
    </lineage>
</organism>
<name>D5BNL4_PUNMI</name>